<evidence type="ECO:0000256" key="2">
    <source>
        <dbReference type="ARBA" id="ARBA00022679"/>
    </source>
</evidence>
<evidence type="ECO:0000313" key="6">
    <source>
        <dbReference type="Proteomes" id="UP000288716"/>
    </source>
</evidence>
<dbReference type="InterPro" id="IPR029063">
    <property type="entry name" value="SAM-dependent_MTases_sf"/>
</dbReference>
<accession>A0A443RWF8</accession>
<organism evidence="5 6">
    <name type="scientific">Leptotrombidium deliense</name>
    <dbReference type="NCBI Taxonomy" id="299467"/>
    <lineage>
        <taxon>Eukaryota</taxon>
        <taxon>Metazoa</taxon>
        <taxon>Ecdysozoa</taxon>
        <taxon>Arthropoda</taxon>
        <taxon>Chelicerata</taxon>
        <taxon>Arachnida</taxon>
        <taxon>Acari</taxon>
        <taxon>Acariformes</taxon>
        <taxon>Trombidiformes</taxon>
        <taxon>Prostigmata</taxon>
        <taxon>Anystina</taxon>
        <taxon>Parasitengona</taxon>
        <taxon>Trombiculoidea</taxon>
        <taxon>Trombiculidae</taxon>
        <taxon>Leptotrombidium</taxon>
    </lineage>
</organism>
<name>A0A443RWF8_9ACAR</name>
<feature type="domain" description="O-methyltransferase C-terminal" evidence="4">
    <location>
        <begin position="5"/>
        <end position="124"/>
    </location>
</feature>
<reference evidence="5 6" key="1">
    <citation type="journal article" date="2018" name="Gigascience">
        <title>Genomes of trombidid mites reveal novel predicted allergens and laterally-transferred genes associated with secondary metabolism.</title>
        <authorList>
            <person name="Dong X."/>
            <person name="Chaisiri K."/>
            <person name="Xia D."/>
            <person name="Armstrong S.D."/>
            <person name="Fang Y."/>
            <person name="Donnelly M.J."/>
            <person name="Kadowaki T."/>
            <person name="McGarry J.W."/>
            <person name="Darby A.C."/>
            <person name="Makepeace B.L."/>
        </authorList>
    </citation>
    <scope>NUCLEOTIDE SEQUENCE [LARGE SCALE GENOMIC DNA]</scope>
    <source>
        <strain evidence="5">UoL-UT</strain>
    </source>
</reference>
<evidence type="ECO:0000256" key="1">
    <source>
        <dbReference type="ARBA" id="ARBA00022603"/>
    </source>
</evidence>
<dbReference type="InterPro" id="IPR016461">
    <property type="entry name" value="COMT-like"/>
</dbReference>
<dbReference type="GO" id="GO:0032259">
    <property type="term" value="P:methylation"/>
    <property type="evidence" value="ECO:0007669"/>
    <property type="project" value="UniProtKB-KW"/>
</dbReference>
<proteinExistence type="predicted"/>
<dbReference type="AlphaFoldDB" id="A0A443RWF8"/>
<dbReference type="GO" id="GO:0008171">
    <property type="term" value="F:O-methyltransferase activity"/>
    <property type="evidence" value="ECO:0007669"/>
    <property type="project" value="InterPro"/>
</dbReference>
<keyword evidence="1 5" id="KW-0489">Methyltransferase</keyword>
<dbReference type="OrthoDB" id="1606438at2759"/>
<dbReference type="SUPFAM" id="SSF53335">
    <property type="entry name" value="S-adenosyl-L-methionine-dependent methyltransferases"/>
    <property type="match status" value="1"/>
</dbReference>
<sequence length="130" mass="14673">MVKSGTDCFEEYYGQCNYDWYKSRTKALQTFNIGMSDLGKLCGSKLTKLYVFSQFNRIVDIGRGRGVFKSEMLKCSPKAKSTVYDQPHNVEAVQKNNEEIEAAVKGRISFVGGNCLEKVPSQGECYTIRN</sequence>
<dbReference type="PROSITE" id="PS51683">
    <property type="entry name" value="SAM_OMT_II"/>
    <property type="match status" value="1"/>
</dbReference>
<protein>
    <submittedName>
        <fullName evidence="5">EspM-like O-methyltransferase</fullName>
    </submittedName>
</protein>
<keyword evidence="3" id="KW-0949">S-adenosyl-L-methionine</keyword>
<evidence type="ECO:0000256" key="3">
    <source>
        <dbReference type="ARBA" id="ARBA00022691"/>
    </source>
</evidence>
<keyword evidence="6" id="KW-1185">Reference proteome</keyword>
<gene>
    <name evidence="5" type="ORF">B4U80_12234</name>
</gene>
<evidence type="ECO:0000259" key="4">
    <source>
        <dbReference type="Pfam" id="PF00891"/>
    </source>
</evidence>
<dbReference type="Gene3D" id="1.10.287.1350">
    <property type="match status" value="1"/>
</dbReference>
<dbReference type="VEuPathDB" id="VectorBase:LDEU012324"/>
<keyword evidence="2 5" id="KW-0808">Transferase</keyword>
<dbReference type="Gene3D" id="3.40.50.150">
    <property type="entry name" value="Vaccinia Virus protein VP39"/>
    <property type="match status" value="1"/>
</dbReference>
<dbReference type="Proteomes" id="UP000288716">
    <property type="component" value="Unassembled WGS sequence"/>
</dbReference>
<dbReference type="STRING" id="299467.A0A443RWF8"/>
<comment type="caution">
    <text evidence="5">The sequence shown here is derived from an EMBL/GenBank/DDBJ whole genome shotgun (WGS) entry which is preliminary data.</text>
</comment>
<evidence type="ECO:0000313" key="5">
    <source>
        <dbReference type="EMBL" id="RWS19716.1"/>
    </source>
</evidence>
<dbReference type="EMBL" id="NCKV01023351">
    <property type="protein sequence ID" value="RWS19716.1"/>
    <property type="molecule type" value="Genomic_DNA"/>
</dbReference>
<dbReference type="Pfam" id="PF00891">
    <property type="entry name" value="Methyltransf_2"/>
    <property type="match status" value="1"/>
</dbReference>
<dbReference type="InterPro" id="IPR001077">
    <property type="entry name" value="COMT_C"/>
</dbReference>